<reference evidence="5" key="1">
    <citation type="submission" date="2016-04" db="EMBL/GenBank/DDBJ databases">
        <title>Comparative genomics of biotechnologically important yeasts.</title>
        <authorList>
            <consortium name="DOE Joint Genome Institute"/>
            <person name="Riley R."/>
            <person name="Haridas S."/>
            <person name="Wolfe K.H."/>
            <person name="Lopes M.R."/>
            <person name="Hittinger C.T."/>
            <person name="Goker M."/>
            <person name="Salamov A."/>
            <person name="Wisecaver J."/>
            <person name="Long T.M."/>
            <person name="Aerts A.L."/>
            <person name="Barry K."/>
            <person name="Choi C."/>
            <person name="Clum A."/>
            <person name="Coughlan A.Y."/>
            <person name="Deshpande S."/>
            <person name="Douglass A.P."/>
            <person name="Hanson S.J."/>
            <person name="Klenk H.-P."/>
            <person name="Labutti K."/>
            <person name="Lapidus A."/>
            <person name="Lindquist E."/>
            <person name="Lipzen A."/>
            <person name="Meier-Kolthoff J.P."/>
            <person name="Ohm R.A."/>
            <person name="Otillar R.P."/>
            <person name="Pangilinan J."/>
            <person name="Peng Y."/>
            <person name="Rokas A."/>
            <person name="Rosa C.A."/>
            <person name="Scheuner C."/>
            <person name="Sibirny A.A."/>
            <person name="Slot J.C."/>
            <person name="Stielow J.B."/>
            <person name="Sun H."/>
            <person name="Kurtzman C.P."/>
            <person name="Blackwell M."/>
            <person name="Grigoriev I.V."/>
            <person name="Jeffries T.W."/>
        </authorList>
    </citation>
    <scope>NUCLEOTIDE SEQUENCE [LARGE SCALE GENOMIC DNA]</scope>
    <source>
        <strain evidence="5">NRRL YB-2248</strain>
    </source>
</reference>
<keyword evidence="5" id="KW-1185">Reference proteome</keyword>
<dbReference type="InterPro" id="IPR018259">
    <property type="entry name" value="Ribosomal_eL21_CS"/>
</dbReference>
<dbReference type="GO" id="GO:0006412">
    <property type="term" value="P:translation"/>
    <property type="evidence" value="ECO:0007669"/>
    <property type="project" value="InterPro"/>
</dbReference>
<evidence type="ECO:0000256" key="3">
    <source>
        <dbReference type="ARBA" id="ARBA00023274"/>
    </source>
</evidence>
<dbReference type="EMBL" id="KV453847">
    <property type="protein sequence ID" value="ODV87985.1"/>
    <property type="molecule type" value="Genomic_DNA"/>
</dbReference>
<dbReference type="InterPro" id="IPR008991">
    <property type="entry name" value="Translation_prot_SH3-like_sf"/>
</dbReference>
<evidence type="ECO:0000313" key="4">
    <source>
        <dbReference type="EMBL" id="ODV87985.1"/>
    </source>
</evidence>
<dbReference type="FunFam" id="6.10.250.3260:FF:000001">
    <property type="entry name" value="60S ribosomal protein L21"/>
    <property type="match status" value="1"/>
</dbReference>
<dbReference type="InterPro" id="IPR036948">
    <property type="entry name" value="Ribosomal_eL21_sf"/>
</dbReference>
<comment type="similarity">
    <text evidence="1">Belongs to the eukaryotic ribosomal protein eL21 family.</text>
</comment>
<dbReference type="SUPFAM" id="SSF50104">
    <property type="entry name" value="Translation proteins SH3-like domain"/>
    <property type="match status" value="1"/>
</dbReference>
<dbReference type="Proteomes" id="UP000094801">
    <property type="component" value="Unassembled WGS sequence"/>
</dbReference>
<dbReference type="FunFam" id="2.30.30.70:FF:000001">
    <property type="entry name" value="60S ribosomal protein L21"/>
    <property type="match status" value="1"/>
</dbReference>
<dbReference type="PANTHER" id="PTHR20981">
    <property type="entry name" value="60S RIBOSOMAL PROTEIN L21"/>
    <property type="match status" value="1"/>
</dbReference>
<evidence type="ECO:0008006" key="6">
    <source>
        <dbReference type="Google" id="ProtNLM"/>
    </source>
</evidence>
<evidence type="ECO:0000256" key="1">
    <source>
        <dbReference type="ARBA" id="ARBA00008427"/>
    </source>
</evidence>
<dbReference type="InterPro" id="IPR001147">
    <property type="entry name" value="Ribosomal_eL21"/>
</dbReference>
<keyword evidence="2" id="KW-0689">Ribosomal protein</keyword>
<name>A0A1E4T8A0_9ASCO</name>
<dbReference type="OrthoDB" id="1539250at2759"/>
<dbReference type="GO" id="GO:0003735">
    <property type="term" value="F:structural constituent of ribosome"/>
    <property type="evidence" value="ECO:0007669"/>
    <property type="project" value="InterPro"/>
</dbReference>
<dbReference type="PROSITE" id="PS01171">
    <property type="entry name" value="RIBOSOMAL_L21E"/>
    <property type="match status" value="1"/>
</dbReference>
<sequence length="157" mass="17326">MGKSHGLRSRTRYAFSRDFKKHGTIAMSVYLKAYKVGDIVDIKANGAIQKGMPHKVYHGKTGIIYNVTKTAVGVIVNKIVGGRYIEKRVNLKVEHIKHSKCRQEFLDRVKSNAAKKLAAKASGEPVLLKRQPVGPRPSKVVSGAPITLAPIAYETYI</sequence>
<evidence type="ECO:0000313" key="5">
    <source>
        <dbReference type="Proteomes" id="UP000094801"/>
    </source>
</evidence>
<gene>
    <name evidence="4" type="ORF">CANARDRAFT_15242</name>
</gene>
<proteinExistence type="inferred from homology"/>
<dbReference type="AlphaFoldDB" id="A0A1E4T8A0"/>
<dbReference type="Gene3D" id="2.30.30.70">
    <property type="entry name" value="Ribosomal protein L21"/>
    <property type="match status" value="1"/>
</dbReference>
<dbReference type="Gene3D" id="6.10.250.3260">
    <property type="match status" value="1"/>
</dbReference>
<dbReference type="STRING" id="983967.A0A1E4T8A0"/>
<protein>
    <recommendedName>
        <fullName evidence="6">60S ribosomal protein L21-A</fullName>
    </recommendedName>
</protein>
<keyword evidence="3" id="KW-0687">Ribonucleoprotein</keyword>
<organism evidence="4 5">
    <name type="scientific">[Candida] arabinofermentans NRRL YB-2248</name>
    <dbReference type="NCBI Taxonomy" id="983967"/>
    <lineage>
        <taxon>Eukaryota</taxon>
        <taxon>Fungi</taxon>
        <taxon>Dikarya</taxon>
        <taxon>Ascomycota</taxon>
        <taxon>Saccharomycotina</taxon>
        <taxon>Pichiomycetes</taxon>
        <taxon>Pichiales</taxon>
        <taxon>Pichiaceae</taxon>
        <taxon>Ogataea</taxon>
        <taxon>Ogataea/Candida clade</taxon>
    </lineage>
</organism>
<evidence type="ECO:0000256" key="2">
    <source>
        <dbReference type="ARBA" id="ARBA00022980"/>
    </source>
</evidence>
<accession>A0A1E4T8A0</accession>
<dbReference type="GO" id="GO:0015934">
    <property type="term" value="C:large ribosomal subunit"/>
    <property type="evidence" value="ECO:0007669"/>
    <property type="project" value="UniProtKB-ARBA"/>
</dbReference>
<dbReference type="Pfam" id="PF01157">
    <property type="entry name" value="Ribosomal_L21e"/>
    <property type="match status" value="1"/>
</dbReference>